<evidence type="ECO:0000256" key="2">
    <source>
        <dbReference type="SAM" id="MobiDB-lite"/>
    </source>
</evidence>
<keyword evidence="4" id="KW-0732">Signal</keyword>
<dbReference type="OrthoDB" id="258392at2759"/>
<dbReference type="Gene3D" id="3.40.50.1240">
    <property type="entry name" value="Phosphoglycerate mutase-like"/>
    <property type="match status" value="1"/>
</dbReference>
<comment type="similarity">
    <text evidence="1">Belongs to the histidine acid phosphatase family.</text>
</comment>
<dbReference type="AlphaFoldDB" id="A0A7H8QYJ3"/>
<feature type="region of interest" description="Disordered" evidence="2">
    <location>
        <begin position="519"/>
        <end position="572"/>
    </location>
</feature>
<evidence type="ECO:0000256" key="4">
    <source>
        <dbReference type="SAM" id="SignalP"/>
    </source>
</evidence>
<evidence type="ECO:0000313" key="5">
    <source>
        <dbReference type="EMBL" id="QKX58491.1"/>
    </source>
</evidence>
<evidence type="ECO:0008006" key="7">
    <source>
        <dbReference type="Google" id="ProtNLM"/>
    </source>
</evidence>
<feature type="chain" id="PRO_5028828786" description="Histidine acid phosphatase" evidence="4">
    <location>
        <begin position="21"/>
        <end position="572"/>
    </location>
</feature>
<evidence type="ECO:0000256" key="3">
    <source>
        <dbReference type="SAM" id="Phobius"/>
    </source>
</evidence>
<dbReference type="InterPro" id="IPR050645">
    <property type="entry name" value="Histidine_acid_phosphatase"/>
</dbReference>
<dbReference type="SUPFAM" id="SSF53254">
    <property type="entry name" value="Phosphoglycerate mutase-like"/>
    <property type="match status" value="1"/>
</dbReference>
<proteinExistence type="inferred from homology"/>
<dbReference type="EMBL" id="CP055900">
    <property type="protein sequence ID" value="QKX58491.1"/>
    <property type="molecule type" value="Genomic_DNA"/>
</dbReference>
<feature type="signal peptide" evidence="4">
    <location>
        <begin position="1"/>
        <end position="20"/>
    </location>
</feature>
<dbReference type="InterPro" id="IPR000560">
    <property type="entry name" value="His_Pase_clade-2"/>
</dbReference>
<dbReference type="RefSeq" id="XP_035344669.1">
    <property type="nucleotide sequence ID" value="XM_035488776.1"/>
</dbReference>
<name>A0A7H8QYJ3_TALRU</name>
<dbReference type="InterPro" id="IPR029033">
    <property type="entry name" value="His_PPase_superfam"/>
</dbReference>
<keyword evidence="3" id="KW-0472">Membrane</keyword>
<keyword evidence="3" id="KW-1133">Transmembrane helix</keyword>
<dbReference type="GeneID" id="55993112"/>
<reference evidence="6" key="1">
    <citation type="submission" date="2020-06" db="EMBL/GenBank/DDBJ databases">
        <title>A chromosome-scale genome assembly of Talaromyces rugulosus W13939.</title>
        <authorList>
            <person name="Wang B."/>
            <person name="Guo L."/>
            <person name="Ye K."/>
            <person name="Wang L."/>
        </authorList>
    </citation>
    <scope>NUCLEOTIDE SEQUENCE [LARGE SCALE GENOMIC DNA]</scope>
    <source>
        <strain evidence="6">W13939</strain>
    </source>
</reference>
<dbReference type="KEGG" id="trg:TRUGW13939_05615"/>
<dbReference type="PANTHER" id="PTHR11567">
    <property type="entry name" value="ACID PHOSPHATASE-RELATED"/>
    <property type="match status" value="1"/>
</dbReference>
<gene>
    <name evidence="5" type="ORF">TRUGW13939_05615</name>
</gene>
<feature type="transmembrane region" description="Helical" evidence="3">
    <location>
        <begin position="450"/>
        <end position="480"/>
    </location>
</feature>
<evidence type="ECO:0000256" key="1">
    <source>
        <dbReference type="ARBA" id="ARBA00005375"/>
    </source>
</evidence>
<evidence type="ECO:0000313" key="6">
    <source>
        <dbReference type="Proteomes" id="UP000509510"/>
    </source>
</evidence>
<dbReference type="Pfam" id="PF00328">
    <property type="entry name" value="His_Phos_2"/>
    <property type="match status" value="1"/>
</dbReference>
<sequence>MYLIRLAVFLLFQFSVSAVAQDMETSETVWAVFAFNVHGDSIPDILPQPRTLSPIGAQNLYDVGSAFRNRYVMGAASNVDETASPDFLVKDLAQHRLNADEVKIYSGWDQHVQASALAFMQGFYPPITGQNDSFLYVDDTYLLANGSIATSPLNDYQYPRIYAAGAADPNSIYVSGQGDCEMHRISELQYQYSPEGQSVEDDTAEFYSSLYDQAFEGVVDAAWVSYANAMEISEYLEYGYVHNASLQGSVTASDLQRARVLADQYAFATNGNVSASGLYEGDMIRAIAGRTLARLILESFEENMETQGASSKMTLLFGGPEPIVAFSALAQLASSMNSNFYGRPVPGASLILEMFSMNSSLDPTYPDISDLYVRFIFRNSTSTNEEFTQYPLFGMSPSLIDTPFLEFSAALGGVLLPSTEEWCNTCNSSSIFCVGSSPSEIKPAKPSLSLAGAGAIGAAVTLGVMCLVGIIGWLCGIGIYRKHKQLKDDGFKGGTKLEGDRDVAFTSPRNGLFAGAVMGSGRQAAKSHERTGSWEMKNKRRSAEISQERLDGEDEIEEATANAEPVKVHEAV</sequence>
<dbReference type="PANTHER" id="PTHR11567:SF127">
    <property type="entry name" value="HISTIDINE ACID PHOSPHATASE"/>
    <property type="match status" value="1"/>
</dbReference>
<keyword evidence="6" id="KW-1185">Reference proteome</keyword>
<keyword evidence="3" id="KW-0812">Transmembrane</keyword>
<dbReference type="GO" id="GO:0016791">
    <property type="term" value="F:phosphatase activity"/>
    <property type="evidence" value="ECO:0007669"/>
    <property type="project" value="TreeGrafter"/>
</dbReference>
<accession>A0A7H8QYJ3</accession>
<protein>
    <recommendedName>
        <fullName evidence="7">Histidine acid phosphatase</fullName>
    </recommendedName>
</protein>
<dbReference type="Proteomes" id="UP000509510">
    <property type="component" value="Chromosome III"/>
</dbReference>
<organism evidence="5 6">
    <name type="scientific">Talaromyces rugulosus</name>
    <name type="common">Penicillium rugulosum</name>
    <dbReference type="NCBI Taxonomy" id="121627"/>
    <lineage>
        <taxon>Eukaryota</taxon>
        <taxon>Fungi</taxon>
        <taxon>Dikarya</taxon>
        <taxon>Ascomycota</taxon>
        <taxon>Pezizomycotina</taxon>
        <taxon>Eurotiomycetes</taxon>
        <taxon>Eurotiomycetidae</taxon>
        <taxon>Eurotiales</taxon>
        <taxon>Trichocomaceae</taxon>
        <taxon>Talaromyces</taxon>
        <taxon>Talaromyces sect. Islandici</taxon>
    </lineage>
</organism>
<feature type="compositionally biased region" description="Basic and acidic residues" evidence="2">
    <location>
        <begin position="541"/>
        <end position="550"/>
    </location>
</feature>